<dbReference type="OrthoDB" id="3203775at2759"/>
<dbReference type="AlphaFoldDB" id="A0A5C3QKV6"/>
<dbReference type="PANTHER" id="PTHR40465:SF1">
    <property type="entry name" value="DUF6534 DOMAIN-CONTAINING PROTEIN"/>
    <property type="match status" value="1"/>
</dbReference>
<dbReference type="EMBL" id="ML178826">
    <property type="protein sequence ID" value="TFL01101.1"/>
    <property type="molecule type" value="Genomic_DNA"/>
</dbReference>
<feature type="transmembrane region" description="Helical" evidence="2">
    <location>
        <begin position="6"/>
        <end position="23"/>
    </location>
</feature>
<feature type="transmembrane region" description="Helical" evidence="2">
    <location>
        <begin position="70"/>
        <end position="91"/>
    </location>
</feature>
<feature type="transmembrane region" description="Helical" evidence="2">
    <location>
        <begin position="201"/>
        <end position="221"/>
    </location>
</feature>
<reference evidence="3 4" key="1">
    <citation type="journal article" date="2019" name="Nat. Ecol. Evol.">
        <title>Megaphylogeny resolves global patterns of mushroom evolution.</title>
        <authorList>
            <person name="Varga T."/>
            <person name="Krizsan K."/>
            <person name="Foldi C."/>
            <person name="Dima B."/>
            <person name="Sanchez-Garcia M."/>
            <person name="Sanchez-Ramirez S."/>
            <person name="Szollosi G.J."/>
            <person name="Szarkandi J.G."/>
            <person name="Papp V."/>
            <person name="Albert L."/>
            <person name="Andreopoulos W."/>
            <person name="Angelini C."/>
            <person name="Antonin V."/>
            <person name="Barry K.W."/>
            <person name="Bougher N.L."/>
            <person name="Buchanan P."/>
            <person name="Buyck B."/>
            <person name="Bense V."/>
            <person name="Catcheside P."/>
            <person name="Chovatia M."/>
            <person name="Cooper J."/>
            <person name="Damon W."/>
            <person name="Desjardin D."/>
            <person name="Finy P."/>
            <person name="Geml J."/>
            <person name="Haridas S."/>
            <person name="Hughes K."/>
            <person name="Justo A."/>
            <person name="Karasinski D."/>
            <person name="Kautmanova I."/>
            <person name="Kiss B."/>
            <person name="Kocsube S."/>
            <person name="Kotiranta H."/>
            <person name="LaButti K.M."/>
            <person name="Lechner B.E."/>
            <person name="Liimatainen K."/>
            <person name="Lipzen A."/>
            <person name="Lukacs Z."/>
            <person name="Mihaltcheva S."/>
            <person name="Morgado L.N."/>
            <person name="Niskanen T."/>
            <person name="Noordeloos M.E."/>
            <person name="Ohm R.A."/>
            <person name="Ortiz-Santana B."/>
            <person name="Ovrebo C."/>
            <person name="Racz N."/>
            <person name="Riley R."/>
            <person name="Savchenko A."/>
            <person name="Shiryaev A."/>
            <person name="Soop K."/>
            <person name="Spirin V."/>
            <person name="Szebenyi C."/>
            <person name="Tomsovsky M."/>
            <person name="Tulloss R.E."/>
            <person name="Uehling J."/>
            <person name="Grigoriev I.V."/>
            <person name="Vagvolgyi C."/>
            <person name="Papp T."/>
            <person name="Martin F.M."/>
            <person name="Miettinen O."/>
            <person name="Hibbett D.S."/>
            <person name="Nagy L.G."/>
        </authorList>
    </citation>
    <scope>NUCLEOTIDE SEQUENCE [LARGE SCALE GENOMIC DNA]</scope>
    <source>
        <strain evidence="3 4">CBS 309.79</strain>
    </source>
</reference>
<protein>
    <submittedName>
        <fullName evidence="3">Uncharacterized protein</fullName>
    </submittedName>
</protein>
<accession>A0A5C3QKV6</accession>
<keyword evidence="2" id="KW-0472">Membrane</keyword>
<dbReference type="PANTHER" id="PTHR40465">
    <property type="entry name" value="CHROMOSOME 1, WHOLE GENOME SHOTGUN SEQUENCE"/>
    <property type="match status" value="1"/>
</dbReference>
<feature type="non-terminal residue" evidence="3">
    <location>
        <position position="1"/>
    </location>
</feature>
<evidence type="ECO:0000313" key="4">
    <source>
        <dbReference type="Proteomes" id="UP000305067"/>
    </source>
</evidence>
<evidence type="ECO:0000313" key="3">
    <source>
        <dbReference type="EMBL" id="TFL01101.1"/>
    </source>
</evidence>
<feature type="transmembrane region" description="Helical" evidence="2">
    <location>
        <begin position="138"/>
        <end position="158"/>
    </location>
</feature>
<dbReference type="Proteomes" id="UP000305067">
    <property type="component" value="Unassembled WGS sequence"/>
</dbReference>
<feature type="transmembrane region" description="Helical" evidence="2">
    <location>
        <begin position="35"/>
        <end position="58"/>
    </location>
</feature>
<evidence type="ECO:0000256" key="2">
    <source>
        <dbReference type="SAM" id="Phobius"/>
    </source>
</evidence>
<evidence type="ECO:0000256" key="1">
    <source>
        <dbReference type="SAM" id="MobiDB-lite"/>
    </source>
</evidence>
<organism evidence="3 4">
    <name type="scientific">Pterulicium gracile</name>
    <dbReference type="NCBI Taxonomy" id="1884261"/>
    <lineage>
        <taxon>Eukaryota</taxon>
        <taxon>Fungi</taxon>
        <taxon>Dikarya</taxon>
        <taxon>Basidiomycota</taxon>
        <taxon>Agaricomycotina</taxon>
        <taxon>Agaricomycetes</taxon>
        <taxon>Agaricomycetidae</taxon>
        <taxon>Agaricales</taxon>
        <taxon>Pleurotineae</taxon>
        <taxon>Pterulaceae</taxon>
        <taxon>Pterulicium</taxon>
    </lineage>
</organism>
<feature type="compositionally biased region" description="Polar residues" evidence="1">
    <location>
        <begin position="234"/>
        <end position="249"/>
    </location>
</feature>
<feature type="transmembrane region" description="Helical" evidence="2">
    <location>
        <begin position="170"/>
        <end position="189"/>
    </location>
</feature>
<gene>
    <name evidence="3" type="ORF">BDV98DRAFT_507951</name>
</gene>
<proteinExistence type="predicted"/>
<dbReference type="STRING" id="1884261.A0A5C3QKV6"/>
<keyword evidence="4" id="KW-1185">Reference proteome</keyword>
<sequence length="266" mass="29338">LLISTWVNSLLYGFVLVTGYHYFTTYQDDRKFFKILVAACIVVDTACTFIEYVGVYLYTISHFGGAPFVFINICTGVSAVLVQSFLVYRYFTLSVHSFLRPDASLHLALSIVVGTLGLTSLGRTWFERHASLHIPTTLWLVFSAITNAGIAASLVYALMKAQAEGGESSAPYVLTRYSSGFVVLISWFVDSVLKRLASNALSTGFFPTFIAIVTMIVYFIVSAASGPSSFLPSSYRPSPSQPTLHSSNDTRIHNRPRIHPHTPLQP</sequence>
<feature type="region of interest" description="Disordered" evidence="1">
    <location>
        <begin position="234"/>
        <end position="266"/>
    </location>
</feature>
<keyword evidence="2" id="KW-1133">Transmembrane helix</keyword>
<feature type="transmembrane region" description="Helical" evidence="2">
    <location>
        <begin position="103"/>
        <end position="126"/>
    </location>
</feature>
<keyword evidence="2" id="KW-0812">Transmembrane</keyword>
<name>A0A5C3QKV6_9AGAR</name>